<dbReference type="RefSeq" id="XP_013793408.1">
    <property type="nucleotide sequence ID" value="XM_013937954.1"/>
</dbReference>
<accession>A0ABM1C397</accession>
<gene>
    <name evidence="2" type="primary">LOC106477379</name>
</gene>
<dbReference type="Proteomes" id="UP000694941">
    <property type="component" value="Unplaced"/>
</dbReference>
<keyword evidence="1" id="KW-1185">Reference proteome</keyword>
<reference evidence="2" key="1">
    <citation type="submission" date="2025-08" db="UniProtKB">
        <authorList>
            <consortium name="RefSeq"/>
        </authorList>
    </citation>
    <scope>IDENTIFICATION</scope>
    <source>
        <tissue evidence="2">Muscle</tissue>
    </source>
</reference>
<protein>
    <submittedName>
        <fullName evidence="2">Shematrin-like protein 1</fullName>
    </submittedName>
</protein>
<name>A0ABM1C397_LIMPO</name>
<organism evidence="1 2">
    <name type="scientific">Limulus polyphemus</name>
    <name type="common">Atlantic horseshoe crab</name>
    <dbReference type="NCBI Taxonomy" id="6850"/>
    <lineage>
        <taxon>Eukaryota</taxon>
        <taxon>Metazoa</taxon>
        <taxon>Ecdysozoa</taxon>
        <taxon>Arthropoda</taxon>
        <taxon>Chelicerata</taxon>
        <taxon>Merostomata</taxon>
        <taxon>Xiphosura</taxon>
        <taxon>Limulidae</taxon>
        <taxon>Limulus</taxon>
    </lineage>
</organism>
<evidence type="ECO:0000313" key="2">
    <source>
        <dbReference type="RefSeq" id="XP_013793408.1"/>
    </source>
</evidence>
<proteinExistence type="predicted"/>
<feature type="non-terminal residue" evidence="2">
    <location>
        <position position="1"/>
    </location>
</feature>
<sequence length="220" mass="22990">IAIILFTATLTYAGVYQHEPLYVVQHAPAVSSAGAYGSGYSGYGHLNSGYGAHGYGAVRDKAAHGAYAHGDAAVDADSAHRDLKAHGAVGAAHSNFKDKGFYARNRGFGYEKAFAYDKQLAAHDIGAKSGAYGQKFGLSDNYGHSNLDAHNKYAHGAQGGHDRYGAAGYGSYGHLNTGYGGAGYAHGAKSYSHQPAAAYVVAHPAPAHSYSSPYTKITYH</sequence>
<dbReference type="GeneID" id="106477379"/>
<evidence type="ECO:0000313" key="1">
    <source>
        <dbReference type="Proteomes" id="UP000694941"/>
    </source>
</evidence>